<keyword evidence="1" id="KW-0812">Transmembrane</keyword>
<reference evidence="2 3" key="1">
    <citation type="journal article" date="2013" name="Genome Announc.">
        <title>Draft Genome Sequence of Cyclobacterium qasimii Strain M12-11BT, Isolated from Arctic Marine Sediment.</title>
        <authorList>
            <person name="Shivaji S."/>
            <person name="Ara S."/>
            <person name="Singh A."/>
            <person name="Kumar Pinnaka A."/>
        </authorList>
    </citation>
    <scope>NUCLEOTIDE SEQUENCE [LARGE SCALE GENOMIC DNA]</scope>
    <source>
        <strain evidence="2 3">M12-11B</strain>
    </source>
</reference>
<keyword evidence="1" id="KW-0472">Membrane</keyword>
<protein>
    <submittedName>
        <fullName evidence="2">Uncharacterized protein</fullName>
    </submittedName>
</protein>
<comment type="caution">
    <text evidence="2">The sequence shown here is derived from an EMBL/GenBank/DDBJ whole genome shotgun (WGS) entry which is preliminary data.</text>
</comment>
<sequence length="113" mass="12959">MHSQIIRLIFEKRTYRNIAFAFLGIFLSLLFVPTIIVTAIDEDVNISMIFSFAEEETKENEVKSELDIDDFFTSNNFLPEHSFISKFSSDINFEKILTSLHSPGIIVPPPELS</sequence>
<evidence type="ECO:0000313" key="2">
    <source>
        <dbReference type="EMBL" id="EPR68079.1"/>
    </source>
</evidence>
<feature type="transmembrane region" description="Helical" evidence="1">
    <location>
        <begin position="20"/>
        <end position="40"/>
    </location>
</feature>
<organism evidence="2 3">
    <name type="scientific">Cyclobacterium qasimii M12-11B</name>
    <dbReference type="NCBI Taxonomy" id="641524"/>
    <lineage>
        <taxon>Bacteria</taxon>
        <taxon>Pseudomonadati</taxon>
        <taxon>Bacteroidota</taxon>
        <taxon>Cytophagia</taxon>
        <taxon>Cytophagales</taxon>
        <taxon>Cyclobacteriaceae</taxon>
        <taxon>Cyclobacterium</taxon>
    </lineage>
</organism>
<gene>
    <name evidence="2" type="ORF">ADICYQ_2799</name>
</gene>
<accession>S7WMY1</accession>
<dbReference type="Proteomes" id="UP000014974">
    <property type="component" value="Unassembled WGS sequence"/>
</dbReference>
<proteinExistence type="predicted"/>
<keyword evidence="1" id="KW-1133">Transmembrane helix</keyword>
<dbReference type="STRING" id="641524.ADICYQ_2799"/>
<dbReference type="EMBL" id="ATNM01000109">
    <property type="protein sequence ID" value="EPR68079.1"/>
    <property type="molecule type" value="Genomic_DNA"/>
</dbReference>
<evidence type="ECO:0000256" key="1">
    <source>
        <dbReference type="SAM" id="Phobius"/>
    </source>
</evidence>
<dbReference type="AlphaFoldDB" id="S7WMY1"/>
<name>S7WMY1_9BACT</name>
<evidence type="ECO:0000313" key="3">
    <source>
        <dbReference type="Proteomes" id="UP000014974"/>
    </source>
</evidence>